<name>A0A9D1D8C3_9FIRM</name>
<feature type="active site" description="Proton donor" evidence="3">
    <location>
        <position position="164"/>
    </location>
</feature>
<dbReference type="EMBL" id="DVGK01000052">
    <property type="protein sequence ID" value="HIR13125.1"/>
    <property type="molecule type" value="Genomic_DNA"/>
</dbReference>
<dbReference type="Pfam" id="PF19420">
    <property type="entry name" value="DDAH_eukar"/>
    <property type="match status" value="1"/>
</dbReference>
<protein>
    <submittedName>
        <fullName evidence="4">N(G),N(G)-dimethylarginine dimethylaminohydrolase</fullName>
    </submittedName>
</protein>
<dbReference type="GO" id="GO:0045429">
    <property type="term" value="P:positive regulation of nitric oxide biosynthetic process"/>
    <property type="evidence" value="ECO:0007669"/>
    <property type="project" value="TreeGrafter"/>
</dbReference>
<accession>A0A9D1D8C3</accession>
<dbReference type="PANTHER" id="PTHR12737:SF9">
    <property type="entry name" value="DIMETHYLARGININASE"/>
    <property type="match status" value="1"/>
</dbReference>
<dbReference type="AlphaFoldDB" id="A0A9D1D8C3"/>
<dbReference type="SUPFAM" id="SSF55909">
    <property type="entry name" value="Pentein"/>
    <property type="match status" value="1"/>
</dbReference>
<evidence type="ECO:0000313" key="4">
    <source>
        <dbReference type="EMBL" id="HIR13125.1"/>
    </source>
</evidence>
<dbReference type="InterPro" id="IPR033199">
    <property type="entry name" value="DDAH-like"/>
</dbReference>
<dbReference type="GO" id="GO:0016403">
    <property type="term" value="F:dimethylargininase activity"/>
    <property type="evidence" value="ECO:0007669"/>
    <property type="project" value="TreeGrafter"/>
</dbReference>
<dbReference type="PANTHER" id="PTHR12737">
    <property type="entry name" value="DIMETHYLARGININE DIMETHYLAMINOHYDROLASE"/>
    <property type="match status" value="1"/>
</dbReference>
<reference evidence="4" key="1">
    <citation type="submission" date="2020-10" db="EMBL/GenBank/DDBJ databases">
        <authorList>
            <person name="Gilroy R."/>
        </authorList>
    </citation>
    <scope>NUCLEOTIDE SEQUENCE</scope>
    <source>
        <strain evidence="4">ChiSjej4B22-8148</strain>
    </source>
</reference>
<dbReference type="Gene3D" id="3.75.10.10">
    <property type="entry name" value="L-arginine/glycine Amidinotransferase, Chain A"/>
    <property type="match status" value="1"/>
</dbReference>
<evidence type="ECO:0000313" key="5">
    <source>
        <dbReference type="Proteomes" id="UP000886757"/>
    </source>
</evidence>
<evidence type="ECO:0000256" key="3">
    <source>
        <dbReference type="PIRSR" id="PIRSR633199-1"/>
    </source>
</evidence>
<feature type="active site" description="Nucleophile" evidence="3">
    <location>
        <position position="251"/>
    </location>
</feature>
<gene>
    <name evidence="4" type="ORF">IAB31_04295</name>
</gene>
<dbReference type="Proteomes" id="UP000886757">
    <property type="component" value="Unassembled WGS sequence"/>
</dbReference>
<dbReference type="GO" id="GO:0016597">
    <property type="term" value="F:amino acid binding"/>
    <property type="evidence" value="ECO:0007669"/>
    <property type="project" value="TreeGrafter"/>
</dbReference>
<comment type="caution">
    <text evidence="4">The sequence shown here is derived from an EMBL/GenBank/DDBJ whole genome shotgun (WGS) entry which is preliminary data.</text>
</comment>
<proteinExistence type="inferred from homology"/>
<dbReference type="GO" id="GO:0000052">
    <property type="term" value="P:citrulline metabolic process"/>
    <property type="evidence" value="ECO:0007669"/>
    <property type="project" value="TreeGrafter"/>
</dbReference>
<comment type="similarity">
    <text evidence="1">Belongs to the DDAH family.</text>
</comment>
<sequence length="256" mass="28633">MFKNVIVKRPCRKITEGITSAPELGKPDYELALKQHDAYIEALKSCGVNVTVLEADENFPDSCFVEDTAVLTRKCAIITNPGAASRNKEVEAMIPVIKKFYSEDCIEYIKAPGTLEGGDVMMVGDHFYVGRSARTNEEGIRQFIAILEKYGLTGSEVKLEKVLHLKTGVNYIENNNMLVSGEFIDKPEFQKYNKYIIPEEEAYAANCIWVNGRVIVPANFPKVAEIVRNAGYEVLLVDTSEYRKIDGGLSCLSLRF</sequence>
<organism evidence="4 5">
    <name type="scientific">Candidatus Choladousia intestinavium</name>
    <dbReference type="NCBI Taxonomy" id="2840727"/>
    <lineage>
        <taxon>Bacteria</taxon>
        <taxon>Bacillati</taxon>
        <taxon>Bacillota</taxon>
        <taxon>Clostridia</taxon>
        <taxon>Lachnospirales</taxon>
        <taxon>Lachnospiraceae</taxon>
        <taxon>Lachnospiraceae incertae sedis</taxon>
        <taxon>Candidatus Choladousia</taxon>
    </lineage>
</organism>
<dbReference type="GO" id="GO:0006525">
    <property type="term" value="P:arginine metabolic process"/>
    <property type="evidence" value="ECO:0007669"/>
    <property type="project" value="TreeGrafter"/>
</dbReference>
<keyword evidence="2" id="KW-0378">Hydrolase</keyword>
<reference evidence="4" key="2">
    <citation type="journal article" date="2021" name="PeerJ">
        <title>Extensive microbial diversity within the chicken gut microbiome revealed by metagenomics and culture.</title>
        <authorList>
            <person name="Gilroy R."/>
            <person name="Ravi A."/>
            <person name="Getino M."/>
            <person name="Pursley I."/>
            <person name="Horton D.L."/>
            <person name="Alikhan N.F."/>
            <person name="Baker D."/>
            <person name="Gharbi K."/>
            <person name="Hall N."/>
            <person name="Watson M."/>
            <person name="Adriaenssens E.M."/>
            <person name="Foster-Nyarko E."/>
            <person name="Jarju S."/>
            <person name="Secka A."/>
            <person name="Antonio M."/>
            <person name="Oren A."/>
            <person name="Chaudhuri R.R."/>
            <person name="La Ragione R."/>
            <person name="Hildebrand F."/>
            <person name="Pallen M.J."/>
        </authorList>
    </citation>
    <scope>NUCLEOTIDE SEQUENCE</scope>
    <source>
        <strain evidence="4">ChiSjej4B22-8148</strain>
    </source>
</reference>
<evidence type="ECO:0000256" key="2">
    <source>
        <dbReference type="ARBA" id="ARBA00022801"/>
    </source>
</evidence>
<evidence type="ECO:0000256" key="1">
    <source>
        <dbReference type="ARBA" id="ARBA00008532"/>
    </source>
</evidence>